<keyword evidence="1" id="KW-0472">Membrane</keyword>
<feature type="transmembrane region" description="Helical" evidence="1">
    <location>
        <begin position="120"/>
        <end position="139"/>
    </location>
</feature>
<dbReference type="VEuPathDB" id="MicrosporidiaDB:TUBRATIS_25920"/>
<evidence type="ECO:0000313" key="2">
    <source>
        <dbReference type="EMBL" id="RVD90971.1"/>
    </source>
</evidence>
<reference evidence="2 3" key="1">
    <citation type="submission" date="2018-10" db="EMBL/GenBank/DDBJ databases">
        <title>Draft genome sequence of the microsporidian Tubulinosema ratisbonensis.</title>
        <authorList>
            <person name="Polonais V."/>
            <person name="Peyretaillade E."/>
            <person name="Niehus S."/>
            <person name="Wawrzyniak I."/>
            <person name="Franchet A."/>
            <person name="Gaspin C."/>
            <person name="Reichstadt M."/>
            <person name="Belser C."/>
            <person name="Labadie K."/>
            <person name="Delbac F."/>
            <person name="Ferrandon D."/>
        </authorList>
    </citation>
    <scope>NUCLEOTIDE SEQUENCE [LARGE SCALE GENOMIC DNA]</scope>
    <source>
        <strain evidence="2 3">Franzen</strain>
    </source>
</reference>
<keyword evidence="3" id="KW-1185">Reference proteome</keyword>
<keyword evidence="1" id="KW-0812">Transmembrane</keyword>
<evidence type="ECO:0000313" key="3">
    <source>
        <dbReference type="Proteomes" id="UP000282876"/>
    </source>
</evidence>
<feature type="transmembrane region" description="Helical" evidence="1">
    <location>
        <begin position="87"/>
        <end position="108"/>
    </location>
</feature>
<name>A0A437AIJ2_9MICR</name>
<dbReference type="Proteomes" id="UP000282876">
    <property type="component" value="Unassembled WGS sequence"/>
</dbReference>
<feature type="transmembrane region" description="Helical" evidence="1">
    <location>
        <begin position="145"/>
        <end position="166"/>
    </location>
</feature>
<comment type="caution">
    <text evidence="2">The sequence shown here is derived from an EMBL/GenBank/DDBJ whole genome shotgun (WGS) entry which is preliminary data.</text>
</comment>
<keyword evidence="1" id="KW-1133">Transmembrane helix</keyword>
<sequence>MSDNKTEAVKQKLEETDQKVKGTIKDVENSKFGKSIPMEIRGLTLYDIIKFLTLFLLYSDLAIYLQIQAKGSAAGKITSTYSTVIKFVFYFAGVVGDIFVFASLLLNIKTVFKFIVVIKVVKMVIVLLIMFSISSIAIVSLLPAMIFGLLSCFFDIIHVYYTALFFERAESEDYDQYGTPIKKDVIEIKENQQQNQQEPPTQKV</sequence>
<dbReference type="EMBL" id="RCSS01000704">
    <property type="protein sequence ID" value="RVD90971.1"/>
    <property type="molecule type" value="Genomic_DNA"/>
</dbReference>
<dbReference type="OrthoDB" id="2190291at2759"/>
<evidence type="ECO:0000256" key="1">
    <source>
        <dbReference type="SAM" id="Phobius"/>
    </source>
</evidence>
<dbReference type="Pfam" id="PF17009">
    <property type="entry name" value="DUF5090"/>
    <property type="match status" value="1"/>
</dbReference>
<accession>A0A437AIJ2</accession>
<feature type="transmembrane region" description="Helical" evidence="1">
    <location>
        <begin position="48"/>
        <end position="67"/>
    </location>
</feature>
<proteinExistence type="predicted"/>
<gene>
    <name evidence="2" type="ORF">TUBRATIS_25920</name>
</gene>
<organism evidence="2 3">
    <name type="scientific">Tubulinosema ratisbonensis</name>
    <dbReference type="NCBI Taxonomy" id="291195"/>
    <lineage>
        <taxon>Eukaryota</taxon>
        <taxon>Fungi</taxon>
        <taxon>Fungi incertae sedis</taxon>
        <taxon>Microsporidia</taxon>
        <taxon>Tubulinosematoidea</taxon>
        <taxon>Tubulinosematidae</taxon>
        <taxon>Tubulinosema</taxon>
    </lineage>
</organism>
<dbReference type="InterPro" id="IPR031539">
    <property type="entry name" value="DUF5090"/>
</dbReference>
<dbReference type="AlphaFoldDB" id="A0A437AIJ2"/>
<protein>
    <submittedName>
        <fullName evidence="2">Uncharacterized protein</fullName>
    </submittedName>
</protein>